<dbReference type="OrthoDB" id="2080593at2"/>
<evidence type="ECO:0000256" key="1">
    <source>
        <dbReference type="SAM" id="SignalP"/>
    </source>
</evidence>
<dbReference type="PROSITE" id="PS51257">
    <property type="entry name" value="PROKAR_LIPOPROTEIN"/>
    <property type="match status" value="1"/>
</dbReference>
<keyword evidence="1" id="KW-0732">Signal</keyword>
<reference evidence="2 3" key="1">
    <citation type="submission" date="2020-01" db="EMBL/GenBank/DDBJ databases">
        <title>Whole genome sequence of Heliobacterium gestii DSM 11169.</title>
        <authorList>
            <person name="Kyndt J.A."/>
            <person name="Meyer T.E."/>
        </authorList>
    </citation>
    <scope>NUCLEOTIDE SEQUENCE [LARGE SCALE GENOMIC DNA]</scope>
    <source>
        <strain evidence="2 3">DSM 11169</strain>
    </source>
</reference>
<dbReference type="AlphaFoldDB" id="A0A845LB25"/>
<gene>
    <name evidence="2" type="ORF">GTO89_12525</name>
</gene>
<evidence type="ECO:0000313" key="2">
    <source>
        <dbReference type="EMBL" id="MZP43862.1"/>
    </source>
</evidence>
<feature type="chain" id="PRO_5032874521" evidence="1">
    <location>
        <begin position="23"/>
        <end position="336"/>
    </location>
</feature>
<evidence type="ECO:0000313" key="3">
    <source>
        <dbReference type="Proteomes" id="UP000471031"/>
    </source>
</evidence>
<feature type="signal peptide" evidence="1">
    <location>
        <begin position="1"/>
        <end position="22"/>
    </location>
</feature>
<dbReference type="Proteomes" id="UP000471031">
    <property type="component" value="Unassembled WGS sequence"/>
</dbReference>
<accession>A0A845LB25</accession>
<keyword evidence="3" id="KW-1185">Reference proteome</keyword>
<dbReference type="RefSeq" id="WP_161262423.1">
    <property type="nucleotide sequence ID" value="NZ_JAFBDC010000008.1"/>
</dbReference>
<name>A0A845LB25_HELGE</name>
<dbReference type="EMBL" id="WXEX01000010">
    <property type="protein sequence ID" value="MZP43862.1"/>
    <property type="molecule type" value="Genomic_DNA"/>
</dbReference>
<sequence length="336" mass="37462">MLKRTMVAGITLSLLGAACASASEPVASKQEPTVKEESQFDSFLPRDKEIDLEPTLDPSWFNLRSWIFLQNRSNEKSPEGTLARVVICLLTRDTGAIDQSPSANIRTFTLDNYLSDKGVKAKRKLEEFDLSSPWLSTLNVEEVYKPNDSRRTYKLKGISRTSAIGGVYPVAISITLTKSIDGRWQADDFNVSDGFPLQSIQTSDYDISVPSKWTVVKTNSSVAELSFKTDNTGEKNVGGVAVLHFPGGSSVEFLHPNPFEAVERLNKYSGYERECYSVTLKRIPPAAANGNEVNYERHFYVVDREHQTAYDLYFDADAIDSVTAWQVANSFRLASK</sequence>
<organism evidence="2 3">
    <name type="scientific">Heliomicrobium gestii</name>
    <name type="common">Heliobacterium gestii</name>
    <dbReference type="NCBI Taxonomy" id="2699"/>
    <lineage>
        <taxon>Bacteria</taxon>
        <taxon>Bacillati</taxon>
        <taxon>Bacillota</taxon>
        <taxon>Clostridia</taxon>
        <taxon>Eubacteriales</taxon>
        <taxon>Heliobacteriaceae</taxon>
        <taxon>Heliomicrobium</taxon>
    </lineage>
</organism>
<proteinExistence type="predicted"/>
<protein>
    <submittedName>
        <fullName evidence="2">Uncharacterized protein</fullName>
    </submittedName>
</protein>
<comment type="caution">
    <text evidence="2">The sequence shown here is derived from an EMBL/GenBank/DDBJ whole genome shotgun (WGS) entry which is preliminary data.</text>
</comment>